<dbReference type="Gene3D" id="3.40.50.12780">
    <property type="entry name" value="N-terminal domain of ligase-like"/>
    <property type="match status" value="1"/>
</dbReference>
<reference evidence="3" key="1">
    <citation type="submission" date="2015-08" db="EMBL/GenBank/DDBJ databases">
        <title>Genome sequence of the strict anaerobe Clostridium homopropionicum LuHBu1 (DSM 5847T).</title>
        <authorList>
            <person name="Poehlein A."/>
            <person name="Beck M."/>
            <person name="Schiel-Bengelsdorf B."/>
            <person name="Bengelsdorf F.R."/>
            <person name="Daniel R."/>
            <person name="Duerre P."/>
        </authorList>
    </citation>
    <scope>NUCLEOTIDE SEQUENCE [LARGE SCALE GENOMIC DNA]</scope>
    <source>
        <strain evidence="3">DSM 5847</strain>
    </source>
</reference>
<dbReference type="SUPFAM" id="SSF56801">
    <property type="entry name" value="Acetyl-CoA synthetase-like"/>
    <property type="match status" value="1"/>
</dbReference>
<proteinExistence type="predicted"/>
<dbReference type="InterPro" id="IPR053158">
    <property type="entry name" value="CapK_Type1_Caps_Biosynth"/>
</dbReference>
<dbReference type="NCBIfam" id="NF045666">
    <property type="entry name" value="DVU1553_fam_AMP"/>
    <property type="match status" value="1"/>
</dbReference>
<dbReference type="AlphaFoldDB" id="A0A0L6Z6T0"/>
<organism evidence="2 3">
    <name type="scientific">Clostridium homopropionicum DSM 5847</name>
    <dbReference type="NCBI Taxonomy" id="1121318"/>
    <lineage>
        <taxon>Bacteria</taxon>
        <taxon>Bacillati</taxon>
        <taxon>Bacillota</taxon>
        <taxon>Clostridia</taxon>
        <taxon>Eubacteriales</taxon>
        <taxon>Clostridiaceae</taxon>
        <taxon>Clostridium</taxon>
    </lineage>
</organism>
<name>A0A0L6Z6T0_9CLOT</name>
<dbReference type="InterPro" id="IPR000873">
    <property type="entry name" value="AMP-dep_synth/lig_dom"/>
</dbReference>
<dbReference type="InterPro" id="IPR042099">
    <property type="entry name" value="ANL_N_sf"/>
</dbReference>
<dbReference type="PANTHER" id="PTHR36932">
    <property type="entry name" value="CAPSULAR POLYSACCHARIDE BIOSYNTHESIS PROTEIN"/>
    <property type="match status" value="1"/>
</dbReference>
<sequence length="443" mass="50776">MYNTQYEQWMEDVISKEANLKLTCEDLAVYQLQKIKEVINKAKNSRFYSEKLENFKSEDIKDFSSFKKLPFTTAKDISKNPHDFLAVPPSEIERVVTLNTSGTTEKPKRIFFTSNDLNSTVEFFRYGMLNLVSEGQKVLILMSGGTPSSIGKLLEEALSKAGCESIIYGPVRDPFDVLKCIKEEKVDCIVGIPIQVYYLAKLKNNCEEYKDITLSSILLSADHISKFMNKIIENAFKCHVFIHYGMTEMGYGGGVSCRAVNGYHMREVDLYTEIVDPITGEDVREGEYGEIVFTTLKREGMPLIRYRTGDIGRFLLKECDCCDAFKRLDFIKERISERLFLDKESYISISMLDEIILGIENVIDYKAVLTKGNKKILKIWIKLLENHIKTNLSDILYAANRHDYFSNLLKNSLIDIEFSGVLENMDISSGMAKRKIVFEEQVK</sequence>
<dbReference type="GO" id="GO:0047475">
    <property type="term" value="F:phenylacetate-CoA ligase activity"/>
    <property type="evidence" value="ECO:0007669"/>
    <property type="project" value="UniProtKB-EC"/>
</dbReference>
<keyword evidence="2" id="KW-0436">Ligase</keyword>
<dbReference type="PATRIC" id="fig|1121318.3.peg.2973"/>
<evidence type="ECO:0000313" key="3">
    <source>
        <dbReference type="Proteomes" id="UP000037043"/>
    </source>
</evidence>
<protein>
    <submittedName>
        <fullName evidence="2">Phenylacetate-coenzyme A ligase</fullName>
        <ecNumber evidence="2">6.2.1.30</ecNumber>
    </submittedName>
</protein>
<dbReference type="EC" id="6.2.1.30" evidence="2"/>
<evidence type="ECO:0000259" key="1">
    <source>
        <dbReference type="Pfam" id="PF00501"/>
    </source>
</evidence>
<dbReference type="Pfam" id="PF00501">
    <property type="entry name" value="AMP-binding"/>
    <property type="match status" value="1"/>
</dbReference>
<gene>
    <name evidence="2" type="primary">paaK</name>
    <name evidence="2" type="ORF">CLHOM_29610</name>
</gene>
<dbReference type="EMBL" id="LHUR01000036">
    <property type="protein sequence ID" value="KOA18677.1"/>
    <property type="molecule type" value="Genomic_DNA"/>
</dbReference>
<dbReference type="RefSeq" id="WP_052222425.1">
    <property type="nucleotide sequence ID" value="NZ_LHUR01000036.1"/>
</dbReference>
<feature type="domain" description="AMP-dependent synthetase/ligase" evidence="1">
    <location>
        <begin position="70"/>
        <end position="293"/>
    </location>
</feature>
<keyword evidence="3" id="KW-1185">Reference proteome</keyword>
<accession>A0A0L6Z6T0</accession>
<dbReference type="STRING" id="36844.SAMN04488501_11098"/>
<comment type="caution">
    <text evidence="2">The sequence shown here is derived from an EMBL/GenBank/DDBJ whole genome shotgun (WGS) entry which is preliminary data.</text>
</comment>
<dbReference type="Proteomes" id="UP000037043">
    <property type="component" value="Unassembled WGS sequence"/>
</dbReference>
<evidence type="ECO:0000313" key="2">
    <source>
        <dbReference type="EMBL" id="KOA18677.1"/>
    </source>
</evidence>
<dbReference type="PANTHER" id="PTHR36932:SF1">
    <property type="entry name" value="CAPSULAR POLYSACCHARIDE BIOSYNTHESIS PROTEIN"/>
    <property type="match status" value="1"/>
</dbReference>